<dbReference type="Gene3D" id="3.80.10.10">
    <property type="entry name" value="Ribonuclease Inhibitor"/>
    <property type="match status" value="1"/>
</dbReference>
<name>A0A9P6HZ89_9PEZI</name>
<dbReference type="SUPFAM" id="SSF52047">
    <property type="entry name" value="RNI-like"/>
    <property type="match status" value="1"/>
</dbReference>
<proteinExistence type="predicted"/>
<dbReference type="Proteomes" id="UP000781932">
    <property type="component" value="Unassembled WGS sequence"/>
</dbReference>
<accession>A0A9P6HZ89</accession>
<reference evidence="1" key="2">
    <citation type="submission" date="2020-11" db="EMBL/GenBank/DDBJ databases">
        <title>Whole genome sequencing of Colletotrichum sp.</title>
        <authorList>
            <person name="Li H."/>
        </authorList>
    </citation>
    <scope>NUCLEOTIDE SEQUENCE</scope>
    <source>
        <strain evidence="1">CkLH20</strain>
    </source>
</reference>
<comment type="caution">
    <text evidence="1">The sequence shown here is derived from an EMBL/GenBank/DDBJ whole genome shotgun (WGS) entry which is preliminary data.</text>
</comment>
<evidence type="ECO:0000313" key="2">
    <source>
        <dbReference type="Proteomes" id="UP000781932"/>
    </source>
</evidence>
<sequence length="322" mass="35073">MLLHRLNQLREVTLSLSNKTLADIPGFLGYGLGGVCQRAEHAQQPGDILPNLKSVALKLKLSFGVGSGVWFSNSMLLCLASLSTSLTEIQVVDGHFYDLNNDVYGLGATFLNLNNLILRNVSITSKCLGEFLSSFPNLSSFTLQSSIISHPLGLARVETPRGVVHGLKRHYEGLRKLCLELDPMADEACPNDECITTLKDFVNLEDLQIDAWSIDHDADDIDDSGSDNGNEFGGDDGQQTAKVPALRALPASLKRLCIKGADSGTIEQSINWLMMNLKDSLPNLEELEISGAISVTSQASAAMEKLGIKFRYCWVDTVDTGW</sequence>
<dbReference type="InterPro" id="IPR032675">
    <property type="entry name" value="LRR_dom_sf"/>
</dbReference>
<evidence type="ECO:0000313" key="1">
    <source>
        <dbReference type="EMBL" id="KAF9873349.1"/>
    </source>
</evidence>
<protein>
    <submittedName>
        <fullName evidence="1">Uncharacterized protein</fullName>
    </submittedName>
</protein>
<gene>
    <name evidence="1" type="ORF">CkaCkLH20_09162</name>
</gene>
<dbReference type="RefSeq" id="XP_038742810.1">
    <property type="nucleotide sequence ID" value="XM_038891877.1"/>
</dbReference>
<dbReference type="EMBL" id="JAATWM020000032">
    <property type="protein sequence ID" value="KAF9873349.1"/>
    <property type="molecule type" value="Genomic_DNA"/>
</dbReference>
<dbReference type="AlphaFoldDB" id="A0A9P6HZ89"/>
<dbReference type="GeneID" id="62164951"/>
<keyword evidence="2" id="KW-1185">Reference proteome</keyword>
<reference evidence="1" key="1">
    <citation type="submission" date="2020-03" db="EMBL/GenBank/DDBJ databases">
        <authorList>
            <person name="He L."/>
        </authorList>
    </citation>
    <scope>NUCLEOTIDE SEQUENCE</scope>
    <source>
        <strain evidence="1">CkLH20</strain>
    </source>
</reference>
<organism evidence="1 2">
    <name type="scientific">Colletotrichum karsti</name>
    <dbReference type="NCBI Taxonomy" id="1095194"/>
    <lineage>
        <taxon>Eukaryota</taxon>
        <taxon>Fungi</taxon>
        <taxon>Dikarya</taxon>
        <taxon>Ascomycota</taxon>
        <taxon>Pezizomycotina</taxon>
        <taxon>Sordariomycetes</taxon>
        <taxon>Hypocreomycetidae</taxon>
        <taxon>Glomerellales</taxon>
        <taxon>Glomerellaceae</taxon>
        <taxon>Colletotrichum</taxon>
        <taxon>Colletotrichum boninense species complex</taxon>
    </lineage>
</organism>